<protein>
    <submittedName>
        <fullName evidence="1">Uncharacterized protein</fullName>
    </submittedName>
</protein>
<gene>
    <name evidence="1" type="ORF">KUTeg_011735</name>
</gene>
<organism evidence="1 2">
    <name type="scientific">Tegillarca granosa</name>
    <name type="common">Malaysian cockle</name>
    <name type="synonym">Anadara granosa</name>
    <dbReference type="NCBI Taxonomy" id="220873"/>
    <lineage>
        <taxon>Eukaryota</taxon>
        <taxon>Metazoa</taxon>
        <taxon>Spiralia</taxon>
        <taxon>Lophotrochozoa</taxon>
        <taxon>Mollusca</taxon>
        <taxon>Bivalvia</taxon>
        <taxon>Autobranchia</taxon>
        <taxon>Pteriomorphia</taxon>
        <taxon>Arcoida</taxon>
        <taxon>Arcoidea</taxon>
        <taxon>Arcidae</taxon>
        <taxon>Tegillarca</taxon>
    </lineage>
</organism>
<evidence type="ECO:0000313" key="2">
    <source>
        <dbReference type="Proteomes" id="UP001217089"/>
    </source>
</evidence>
<accession>A0ABQ9F2Q6</accession>
<sequence>MRESGFINSPSSRTPYDFSQYTKITLGIKRILSRYKVGNQILEFENINKEDNVPNVAKCVQVLMRAIHHLEVFIKVKVVFSCDAAAAKRKFLNLPRNVLTQIRAIGSQAIVPKQGNIQRLDGNIQAIDNTTLPR</sequence>
<reference evidence="1 2" key="1">
    <citation type="submission" date="2022-12" db="EMBL/GenBank/DDBJ databases">
        <title>Chromosome-level genome of Tegillarca granosa.</title>
        <authorList>
            <person name="Kim J."/>
        </authorList>
    </citation>
    <scope>NUCLEOTIDE SEQUENCE [LARGE SCALE GENOMIC DNA]</scope>
    <source>
        <strain evidence="1">Teg-2019</strain>
        <tissue evidence="1">Adductor muscle</tissue>
    </source>
</reference>
<feature type="non-terminal residue" evidence="1">
    <location>
        <position position="134"/>
    </location>
</feature>
<dbReference type="EMBL" id="JARBDR010000640">
    <property type="protein sequence ID" value="KAJ8309870.1"/>
    <property type="molecule type" value="Genomic_DNA"/>
</dbReference>
<name>A0ABQ9F2Q6_TEGGR</name>
<dbReference type="Proteomes" id="UP001217089">
    <property type="component" value="Unassembled WGS sequence"/>
</dbReference>
<evidence type="ECO:0000313" key="1">
    <source>
        <dbReference type="EMBL" id="KAJ8309870.1"/>
    </source>
</evidence>
<keyword evidence="2" id="KW-1185">Reference proteome</keyword>
<comment type="caution">
    <text evidence="1">The sequence shown here is derived from an EMBL/GenBank/DDBJ whole genome shotgun (WGS) entry which is preliminary data.</text>
</comment>
<proteinExistence type="predicted"/>